<evidence type="ECO:0000256" key="3">
    <source>
        <dbReference type="ARBA" id="ARBA00022801"/>
    </source>
</evidence>
<reference evidence="6 7" key="1">
    <citation type="submission" date="2020-08" db="EMBL/GenBank/DDBJ databases">
        <title>Genomic Encyclopedia of Type Strains, Phase IV (KMG-IV): sequencing the most valuable type-strain genomes for metagenomic binning, comparative biology and taxonomic classification.</title>
        <authorList>
            <person name="Goeker M."/>
        </authorList>
    </citation>
    <scope>NUCLEOTIDE SEQUENCE [LARGE SCALE GENOMIC DNA]</scope>
    <source>
        <strain evidence="6 7">YIM 65646</strain>
    </source>
</reference>
<organism evidence="6 7">
    <name type="scientific">Phytomonospora endophytica</name>
    <dbReference type="NCBI Taxonomy" id="714109"/>
    <lineage>
        <taxon>Bacteria</taxon>
        <taxon>Bacillati</taxon>
        <taxon>Actinomycetota</taxon>
        <taxon>Actinomycetes</taxon>
        <taxon>Micromonosporales</taxon>
        <taxon>Micromonosporaceae</taxon>
        <taxon>Phytomonospora</taxon>
    </lineage>
</organism>
<evidence type="ECO:0000256" key="1">
    <source>
        <dbReference type="ARBA" id="ARBA00022729"/>
    </source>
</evidence>
<protein>
    <submittedName>
        <fullName evidence="6">Uncharacterized protein</fullName>
    </submittedName>
</protein>
<dbReference type="Gene3D" id="2.130.10.10">
    <property type="entry name" value="YVTN repeat-like/Quinoprotein amine dehydrogenase"/>
    <property type="match status" value="2"/>
</dbReference>
<dbReference type="PRINTS" id="PR01185">
    <property type="entry name" value="INTEGRINA"/>
</dbReference>
<dbReference type="InterPro" id="IPR013517">
    <property type="entry name" value="FG-GAP"/>
</dbReference>
<dbReference type="SUPFAM" id="SSF69318">
    <property type="entry name" value="Integrin alpha N-terminal domain"/>
    <property type="match status" value="2"/>
</dbReference>
<dbReference type="Gene3D" id="2.130.10.130">
    <property type="entry name" value="Integrin alpha, N-terminal"/>
    <property type="match status" value="4"/>
</dbReference>
<keyword evidence="1 5" id="KW-0732">Signal</keyword>
<proteinExistence type="predicted"/>
<keyword evidence="4" id="KW-0325">Glycoprotein</keyword>
<evidence type="ECO:0000313" key="6">
    <source>
        <dbReference type="EMBL" id="MBB6036181.1"/>
    </source>
</evidence>
<feature type="chain" id="PRO_5038513464" evidence="5">
    <location>
        <begin position="23"/>
        <end position="885"/>
    </location>
</feature>
<dbReference type="SUPFAM" id="SSF50969">
    <property type="entry name" value="YVTN repeat-like/Quinoprotein amine dehydrogenase"/>
    <property type="match status" value="1"/>
</dbReference>
<dbReference type="GO" id="GO:0008305">
    <property type="term" value="C:integrin complex"/>
    <property type="evidence" value="ECO:0007669"/>
    <property type="project" value="InterPro"/>
</dbReference>
<dbReference type="GO" id="GO:0016787">
    <property type="term" value="F:hydrolase activity"/>
    <property type="evidence" value="ECO:0007669"/>
    <property type="project" value="UniProtKB-KW"/>
</dbReference>
<gene>
    <name evidence="6" type="ORF">HNR73_004049</name>
</gene>
<dbReference type="InterPro" id="IPR011044">
    <property type="entry name" value="Quino_amine_DH_bsu"/>
</dbReference>
<keyword evidence="7" id="KW-1185">Reference proteome</keyword>
<evidence type="ECO:0000256" key="2">
    <source>
        <dbReference type="ARBA" id="ARBA00022737"/>
    </source>
</evidence>
<sequence>MNRRLLAGALACALTATGAVLAAQPAVADAPATTTALTGTTFMDLVVDEARERIYISMQGPDSVIVADFEGTVLETLTGFTRPQDLSISADGDTVYVAEHDQPSLAVIDTESLATTRLDLPAEHCVHTTAEAGGKLWYTYLGCTSVVGGLASYDPVTGEFAAGEEGFAPGELRVLPERPDRLFAMEGTLDPGVMRVYDVSAGSLNEVVTGNPWPYTGCVDAALFAGGDKVAMACDDQGVPVHNTADLTYGAAFSSPTKARAVAVSPDGRFLAVGGHEQNVGFTISIKDTASRAEIRFTQFGATALRAKSLALTGDRRLVAVMERGGAKSLYILRDATVAATSLSIEAFLTKPSDDVSVHGWIRRGPGAGTVLTVTRTDKSGSHELPPVTVNNSGFYSFIDEPDVNGIVTYRADFAGDADHESAYATDSIVVGGPVEDVDGNDYNDTVVGAPGEDIGDDADTGQIHLLYGAGGSVTAARNTVIHQDTTGVPGSNEDGDRFGHANAQGDFNGDGYGDIAVAAPGENIGTTSDVGEVFVFYGSPTGLKTNGAKGIYPANPKANSLFGTALSVGDFNADGHDELAVGAPGAGTVYIYTGSGTGLAGSPSQTLTGGTKGDRFGFSLDTGDINADTRADLAVGAPGNGSVTVYRGAPTTGLTFPQRFNWGTGAFDEAKGDLPDMFGYAVALADFNGDSYDDLAIGSPGEAVTGTDGKRKADAGVVTMFYSDGTNIGSPEFEQSQKSPGIPGSPGADDRWGATIAAGDSNNDGLDELAVYGAGEDFITVIPGHNVVNPGTGATAWSQSSPGVPGGSEAGDRWGASLRFTDTDGYGHMALIVGAPGENTGAGAITVLYGSVSGLTAHDAYFISQDTYGVPGAEEKNDGFGSFF</sequence>
<dbReference type="PANTHER" id="PTHR23221:SF7">
    <property type="entry name" value="PHOSPHATIDYLINOSITOL-GLYCAN-SPECIFIC PHOSPHOLIPASE D"/>
    <property type="match status" value="1"/>
</dbReference>
<dbReference type="EMBL" id="JACHGT010000008">
    <property type="protein sequence ID" value="MBB6036181.1"/>
    <property type="molecule type" value="Genomic_DNA"/>
</dbReference>
<dbReference type="SMART" id="SM00191">
    <property type="entry name" value="Int_alpha"/>
    <property type="match status" value="7"/>
</dbReference>
<dbReference type="Proteomes" id="UP000548476">
    <property type="component" value="Unassembled WGS sequence"/>
</dbReference>
<evidence type="ECO:0000313" key="7">
    <source>
        <dbReference type="Proteomes" id="UP000548476"/>
    </source>
</evidence>
<dbReference type="Pfam" id="PF01839">
    <property type="entry name" value="FG-GAP"/>
    <property type="match status" value="4"/>
</dbReference>
<name>A0A841FFS9_9ACTN</name>
<accession>A0A841FFS9</accession>
<evidence type="ECO:0000256" key="5">
    <source>
        <dbReference type="SAM" id="SignalP"/>
    </source>
</evidence>
<dbReference type="InterPro" id="IPR028994">
    <property type="entry name" value="Integrin_alpha_N"/>
</dbReference>
<dbReference type="InterPro" id="IPR015943">
    <property type="entry name" value="WD40/YVTN_repeat-like_dom_sf"/>
</dbReference>
<dbReference type="InterPro" id="IPR013519">
    <property type="entry name" value="Int_alpha_beta-p"/>
</dbReference>
<dbReference type="GO" id="GO:0007155">
    <property type="term" value="P:cell adhesion"/>
    <property type="evidence" value="ECO:0007669"/>
    <property type="project" value="InterPro"/>
</dbReference>
<dbReference type="RefSeq" id="WP_184789014.1">
    <property type="nucleotide sequence ID" value="NZ_BONT01000046.1"/>
</dbReference>
<keyword evidence="3" id="KW-0378">Hydrolase</keyword>
<evidence type="ECO:0000256" key="4">
    <source>
        <dbReference type="ARBA" id="ARBA00023180"/>
    </source>
</evidence>
<dbReference type="PROSITE" id="PS51470">
    <property type="entry name" value="FG_GAP"/>
    <property type="match status" value="6"/>
</dbReference>
<dbReference type="AlphaFoldDB" id="A0A841FFS9"/>
<keyword evidence="2" id="KW-0677">Repeat</keyword>
<dbReference type="InterPro" id="IPR000413">
    <property type="entry name" value="Integrin_alpha"/>
</dbReference>
<feature type="signal peptide" evidence="5">
    <location>
        <begin position="1"/>
        <end position="22"/>
    </location>
</feature>
<comment type="caution">
    <text evidence="6">The sequence shown here is derived from an EMBL/GenBank/DDBJ whole genome shotgun (WGS) entry which is preliminary data.</text>
</comment>
<dbReference type="PANTHER" id="PTHR23221">
    <property type="entry name" value="GLYCOSYLPHOSPHATIDYLINOSITOL PHOSPHOLIPASE D"/>
    <property type="match status" value="1"/>
</dbReference>